<dbReference type="InterPro" id="IPR057691">
    <property type="entry name" value="DUF7931"/>
</dbReference>
<dbReference type="SUPFAM" id="SSF56024">
    <property type="entry name" value="Phospholipase D/nuclease"/>
    <property type="match status" value="1"/>
</dbReference>
<proteinExistence type="predicted"/>
<dbReference type="Pfam" id="PF25559">
    <property type="entry name" value="DUF7931"/>
    <property type="match status" value="1"/>
</dbReference>
<dbReference type="Proteomes" id="UP001168380">
    <property type="component" value="Unassembled WGS sequence"/>
</dbReference>
<feature type="domain" description="DUF7931" evidence="1">
    <location>
        <begin position="17"/>
        <end position="164"/>
    </location>
</feature>
<organism evidence="2 3">
    <name type="scientific">Gilvimarinus algae</name>
    <dbReference type="NCBI Taxonomy" id="3058037"/>
    <lineage>
        <taxon>Bacteria</taxon>
        <taxon>Pseudomonadati</taxon>
        <taxon>Pseudomonadota</taxon>
        <taxon>Gammaproteobacteria</taxon>
        <taxon>Cellvibrionales</taxon>
        <taxon>Cellvibrionaceae</taxon>
        <taxon>Gilvimarinus</taxon>
    </lineage>
</organism>
<accession>A0ABT8TIA7</accession>
<dbReference type="EMBL" id="JAULRT010000052">
    <property type="protein sequence ID" value="MDO3382047.1"/>
    <property type="molecule type" value="Genomic_DNA"/>
</dbReference>
<evidence type="ECO:0000313" key="3">
    <source>
        <dbReference type="Proteomes" id="UP001168380"/>
    </source>
</evidence>
<gene>
    <name evidence="2" type="ORF">QWI16_07660</name>
</gene>
<name>A0ABT8TIA7_9GAMM</name>
<dbReference type="RefSeq" id="WP_302712207.1">
    <property type="nucleotide sequence ID" value="NZ_JAULRT010000052.1"/>
</dbReference>
<comment type="caution">
    <text evidence="2">The sequence shown here is derived from an EMBL/GenBank/DDBJ whole genome shotgun (WGS) entry which is preliminary data.</text>
</comment>
<protein>
    <recommendedName>
        <fullName evidence="1">DUF7931 domain-containing protein</fullName>
    </recommendedName>
</protein>
<keyword evidence="3" id="KW-1185">Reference proteome</keyword>
<sequence length="166" mass="18998">MSRPSATSDQLILLDSPDDFVTHTLSVVRSAKRKIALLSDCLDPYLYNREELTQALSAFARRSKSSELRILVRHTDELIEKGHLLARLHQRLSSKVQLRKIAVEPSNTHMAFLCADTDHVVYKNDDRVYQGFANYAAASEVRSLTEEFNRVWEFAQEDPGLRTLHL</sequence>
<evidence type="ECO:0000259" key="1">
    <source>
        <dbReference type="Pfam" id="PF25559"/>
    </source>
</evidence>
<evidence type="ECO:0000313" key="2">
    <source>
        <dbReference type="EMBL" id="MDO3382047.1"/>
    </source>
</evidence>
<reference evidence="2" key="1">
    <citation type="submission" date="2023-07" db="EMBL/GenBank/DDBJ databases">
        <title>Gilvimarinus algae sp. nov., isolated from the surface of Kelp.</title>
        <authorList>
            <person name="Sun Y.Y."/>
            <person name="Gong Y."/>
            <person name="Du Z.J."/>
        </authorList>
    </citation>
    <scope>NUCLEOTIDE SEQUENCE</scope>
    <source>
        <strain evidence="2">SDUM040014</strain>
    </source>
</reference>